<dbReference type="RefSeq" id="WP_183496148.1">
    <property type="nucleotide sequence ID" value="NZ_JACIFF010000006.1"/>
</dbReference>
<dbReference type="GO" id="GO:0008713">
    <property type="term" value="F:ADP-heptose-lipopolysaccharide heptosyltransferase activity"/>
    <property type="evidence" value="ECO:0007669"/>
    <property type="project" value="TreeGrafter"/>
</dbReference>
<evidence type="ECO:0000313" key="4">
    <source>
        <dbReference type="Proteomes" id="UP000576209"/>
    </source>
</evidence>
<evidence type="ECO:0000256" key="2">
    <source>
        <dbReference type="ARBA" id="ARBA00022679"/>
    </source>
</evidence>
<evidence type="ECO:0000256" key="1">
    <source>
        <dbReference type="ARBA" id="ARBA00022676"/>
    </source>
</evidence>
<evidence type="ECO:0000313" key="3">
    <source>
        <dbReference type="EMBL" id="MBB4079909.1"/>
    </source>
</evidence>
<sequence length="299" mass="33769">MERYLFISHNALGDTLCITCALRAFKLAHPDSYVTFVTQSAGYTRVLDGNPDIDFLLYNDKMLFDGLKDFSEEWIHTLPLDFNAPQTLHVMDMKRFCTTHEVFQEHISRGFTHFLGLEPVRERPYIYLTPADRKMARSLVKEPYVVLSFHSNSNPDREDGKGRKKDWPMENWLELCQRLRATGINDIVAIGSEYDGRYGSPVWRNLYGLPIKAVAALLESAACVVTLESGIGHLAHAVDAAMVMLYSDLMPPGWAKPSEATNCRVLYGDPHEFSPDRVMSAVTEVLEHSGVLTLQNEPA</sequence>
<keyword evidence="1" id="KW-0328">Glycosyltransferase</keyword>
<keyword evidence="4" id="KW-1185">Reference proteome</keyword>
<organism evidence="3 4">
    <name type="scientific">Neolewinella aquimaris</name>
    <dbReference type="NCBI Taxonomy" id="1835722"/>
    <lineage>
        <taxon>Bacteria</taxon>
        <taxon>Pseudomonadati</taxon>
        <taxon>Bacteroidota</taxon>
        <taxon>Saprospiria</taxon>
        <taxon>Saprospirales</taxon>
        <taxon>Lewinellaceae</taxon>
        <taxon>Neolewinella</taxon>
    </lineage>
</organism>
<proteinExistence type="predicted"/>
<dbReference type="PANTHER" id="PTHR30160">
    <property type="entry name" value="TETRAACYLDISACCHARIDE 4'-KINASE-RELATED"/>
    <property type="match status" value="1"/>
</dbReference>
<dbReference type="EMBL" id="JACIFF010000006">
    <property type="protein sequence ID" value="MBB4079909.1"/>
    <property type="molecule type" value="Genomic_DNA"/>
</dbReference>
<dbReference type="Proteomes" id="UP000576209">
    <property type="component" value="Unassembled WGS sequence"/>
</dbReference>
<dbReference type="GO" id="GO:0005829">
    <property type="term" value="C:cytosol"/>
    <property type="evidence" value="ECO:0007669"/>
    <property type="project" value="TreeGrafter"/>
</dbReference>
<dbReference type="Pfam" id="PF01075">
    <property type="entry name" value="Glyco_transf_9"/>
    <property type="match status" value="1"/>
</dbReference>
<dbReference type="Gene3D" id="3.40.50.2000">
    <property type="entry name" value="Glycogen Phosphorylase B"/>
    <property type="match status" value="2"/>
</dbReference>
<gene>
    <name evidence="3" type="ORF">GGR28_002536</name>
</gene>
<name>A0A840EDM9_9BACT</name>
<comment type="caution">
    <text evidence="3">The sequence shown here is derived from an EMBL/GenBank/DDBJ whole genome shotgun (WGS) entry which is preliminary data.</text>
</comment>
<dbReference type="SUPFAM" id="SSF53756">
    <property type="entry name" value="UDP-Glycosyltransferase/glycogen phosphorylase"/>
    <property type="match status" value="1"/>
</dbReference>
<keyword evidence="2 3" id="KW-0808">Transferase</keyword>
<protein>
    <submittedName>
        <fullName evidence="3">ADP-heptose:LPS heptosyltransferase</fullName>
    </submittedName>
</protein>
<accession>A0A840EDM9</accession>
<dbReference type="InterPro" id="IPR051199">
    <property type="entry name" value="LPS_LOS_Heptosyltrfase"/>
</dbReference>
<dbReference type="InterPro" id="IPR002201">
    <property type="entry name" value="Glyco_trans_9"/>
</dbReference>
<reference evidence="3 4" key="1">
    <citation type="submission" date="2020-08" db="EMBL/GenBank/DDBJ databases">
        <title>Genomic Encyclopedia of Type Strains, Phase IV (KMG-IV): sequencing the most valuable type-strain genomes for metagenomic binning, comparative biology and taxonomic classification.</title>
        <authorList>
            <person name="Goeker M."/>
        </authorList>
    </citation>
    <scope>NUCLEOTIDE SEQUENCE [LARGE SCALE GENOMIC DNA]</scope>
    <source>
        <strain evidence="3 4">DSM 105137</strain>
    </source>
</reference>
<dbReference type="AlphaFoldDB" id="A0A840EDM9"/>
<dbReference type="GO" id="GO:0009244">
    <property type="term" value="P:lipopolysaccharide core region biosynthetic process"/>
    <property type="evidence" value="ECO:0007669"/>
    <property type="project" value="TreeGrafter"/>
</dbReference>